<dbReference type="PANTHER" id="PTHR11360">
    <property type="entry name" value="MONOCARBOXYLATE TRANSPORTER"/>
    <property type="match status" value="1"/>
</dbReference>
<dbReference type="EMBL" id="KN822084">
    <property type="protein sequence ID" value="KIM58568.1"/>
    <property type="molecule type" value="Genomic_DNA"/>
</dbReference>
<evidence type="ECO:0000313" key="5">
    <source>
        <dbReference type="EMBL" id="KIM58568.1"/>
    </source>
</evidence>
<feature type="transmembrane region" description="Helical" evidence="3">
    <location>
        <begin position="340"/>
        <end position="364"/>
    </location>
</feature>
<evidence type="ECO:0000313" key="6">
    <source>
        <dbReference type="Proteomes" id="UP000053989"/>
    </source>
</evidence>
<dbReference type="GO" id="GO:0016020">
    <property type="term" value="C:membrane"/>
    <property type="evidence" value="ECO:0007669"/>
    <property type="project" value="UniProtKB-SubCell"/>
</dbReference>
<evidence type="ECO:0000259" key="4">
    <source>
        <dbReference type="PROSITE" id="PS50850"/>
    </source>
</evidence>
<dbReference type="PROSITE" id="PS50850">
    <property type="entry name" value="MFS"/>
    <property type="match status" value="1"/>
</dbReference>
<feature type="domain" description="Major facilitator superfamily (MFS) profile" evidence="4">
    <location>
        <begin position="250"/>
        <end position="423"/>
    </location>
</feature>
<dbReference type="InterPro" id="IPR036259">
    <property type="entry name" value="MFS_trans_sf"/>
</dbReference>
<keyword evidence="6" id="KW-1185">Reference proteome</keyword>
<dbReference type="InterPro" id="IPR050327">
    <property type="entry name" value="Proton-linked_MCT"/>
</dbReference>
<keyword evidence="3" id="KW-1133">Transmembrane helix</keyword>
<evidence type="ECO:0000256" key="2">
    <source>
        <dbReference type="ARBA" id="ARBA00006727"/>
    </source>
</evidence>
<reference evidence="6" key="2">
    <citation type="submission" date="2015-01" db="EMBL/GenBank/DDBJ databases">
        <title>Evolutionary Origins and Diversification of the Mycorrhizal Mutualists.</title>
        <authorList>
            <consortium name="DOE Joint Genome Institute"/>
            <consortium name="Mycorrhizal Genomics Consortium"/>
            <person name="Kohler A."/>
            <person name="Kuo A."/>
            <person name="Nagy L.G."/>
            <person name="Floudas D."/>
            <person name="Copeland A."/>
            <person name="Barry K.W."/>
            <person name="Cichocki N."/>
            <person name="Veneault-Fourrey C."/>
            <person name="LaButti K."/>
            <person name="Lindquist E.A."/>
            <person name="Lipzen A."/>
            <person name="Lundell T."/>
            <person name="Morin E."/>
            <person name="Murat C."/>
            <person name="Riley R."/>
            <person name="Ohm R."/>
            <person name="Sun H."/>
            <person name="Tunlid A."/>
            <person name="Henrissat B."/>
            <person name="Grigoriev I.V."/>
            <person name="Hibbett D.S."/>
            <person name="Martin F."/>
        </authorList>
    </citation>
    <scope>NUCLEOTIDE SEQUENCE [LARGE SCALE GENOMIC DNA]</scope>
    <source>
        <strain evidence="6">Foug A</strain>
    </source>
</reference>
<dbReference type="SUPFAM" id="SSF103473">
    <property type="entry name" value="MFS general substrate transporter"/>
    <property type="match status" value="1"/>
</dbReference>
<keyword evidence="3" id="KW-0472">Membrane</keyword>
<feature type="transmembrane region" description="Helical" evidence="3">
    <location>
        <begin position="251"/>
        <end position="273"/>
    </location>
</feature>
<dbReference type="OrthoDB" id="6509908at2759"/>
<sequence length="423" mass="45464">MSMKTTRVAQGAFLTEGKHSDDHNETPPEVLDKYLKYAGDPPDGGVKAWSVVLGASLTIFVTLGYINTWGLYQDYYEHVLLPDSGPSTIAWIGSIQYALMFFPSLVTGRLLDLGYFKLPYFIASCLLLTCIFLTAECTKYWQFFLVQGLGGGLASGIMFGPALGVIRHWFLKRSGLALGATSTGSSLGGTVFSIAGQNLLPLVGFKWTVRVFGFIVLIALGIANITIDRRLPPVNANGGLFNLAAFRNPAYTVYCMSGISCLLGLYTVLTYLPASANLVGVSNRFAFYLVAIANASSAVGRLSAGCLADLVGPLNVMIPFTTIAGITSFVWPLATTQWSLIVVSVVYGFAFGAYISVFVAPVFAMGEVGDVGRRTGMFLTVSTLGMLIGPPISGIINGKTGHFKDVGYYAELDILCYNAWIHR</sequence>
<organism evidence="5 6">
    <name type="scientific">Scleroderma citrinum Foug A</name>
    <dbReference type="NCBI Taxonomy" id="1036808"/>
    <lineage>
        <taxon>Eukaryota</taxon>
        <taxon>Fungi</taxon>
        <taxon>Dikarya</taxon>
        <taxon>Basidiomycota</taxon>
        <taxon>Agaricomycotina</taxon>
        <taxon>Agaricomycetes</taxon>
        <taxon>Agaricomycetidae</taxon>
        <taxon>Boletales</taxon>
        <taxon>Sclerodermatineae</taxon>
        <taxon>Sclerodermataceae</taxon>
        <taxon>Scleroderma</taxon>
    </lineage>
</organism>
<dbReference type="HOGENOM" id="CLU_001265_1_1_1"/>
<feature type="transmembrane region" description="Helical" evidence="3">
    <location>
        <begin position="118"/>
        <end position="135"/>
    </location>
</feature>
<comment type="similarity">
    <text evidence="2">Belongs to the major facilitator superfamily. Monocarboxylate porter (TC 2.A.1.13) family.</text>
</comment>
<feature type="transmembrane region" description="Helical" evidence="3">
    <location>
        <begin position="48"/>
        <end position="68"/>
    </location>
</feature>
<keyword evidence="3" id="KW-0812">Transmembrane</keyword>
<dbReference type="Gene3D" id="1.20.1250.20">
    <property type="entry name" value="MFS general substrate transporter like domains"/>
    <property type="match status" value="2"/>
</dbReference>
<name>A0A0C2Z9K4_9AGAM</name>
<feature type="transmembrane region" description="Helical" evidence="3">
    <location>
        <begin position="141"/>
        <end position="163"/>
    </location>
</feature>
<evidence type="ECO:0000256" key="3">
    <source>
        <dbReference type="SAM" id="Phobius"/>
    </source>
</evidence>
<feature type="transmembrane region" description="Helical" evidence="3">
    <location>
        <begin position="376"/>
        <end position="396"/>
    </location>
</feature>
<protein>
    <recommendedName>
        <fullName evidence="4">Major facilitator superfamily (MFS) profile domain-containing protein</fullName>
    </recommendedName>
</protein>
<evidence type="ECO:0000256" key="1">
    <source>
        <dbReference type="ARBA" id="ARBA00004141"/>
    </source>
</evidence>
<accession>A0A0C2Z9K4</accession>
<dbReference type="InterPro" id="IPR020846">
    <property type="entry name" value="MFS_dom"/>
</dbReference>
<feature type="transmembrane region" description="Helical" evidence="3">
    <location>
        <begin position="175"/>
        <end position="195"/>
    </location>
</feature>
<dbReference type="Pfam" id="PF07690">
    <property type="entry name" value="MFS_1"/>
    <property type="match status" value="1"/>
</dbReference>
<dbReference type="Proteomes" id="UP000053989">
    <property type="component" value="Unassembled WGS sequence"/>
</dbReference>
<dbReference type="PANTHER" id="PTHR11360:SF234">
    <property type="entry name" value="MFS-TYPE TRANSPORTER DBAD-RELATED"/>
    <property type="match status" value="1"/>
</dbReference>
<feature type="transmembrane region" description="Helical" evidence="3">
    <location>
        <begin position="207"/>
        <end position="227"/>
    </location>
</feature>
<dbReference type="AlphaFoldDB" id="A0A0C2Z9K4"/>
<dbReference type="STRING" id="1036808.A0A0C2Z9K4"/>
<reference evidence="5 6" key="1">
    <citation type="submission" date="2014-04" db="EMBL/GenBank/DDBJ databases">
        <authorList>
            <consortium name="DOE Joint Genome Institute"/>
            <person name="Kuo A."/>
            <person name="Kohler A."/>
            <person name="Nagy L.G."/>
            <person name="Floudas D."/>
            <person name="Copeland A."/>
            <person name="Barry K.W."/>
            <person name="Cichocki N."/>
            <person name="Veneault-Fourrey C."/>
            <person name="LaButti K."/>
            <person name="Lindquist E.A."/>
            <person name="Lipzen A."/>
            <person name="Lundell T."/>
            <person name="Morin E."/>
            <person name="Murat C."/>
            <person name="Sun H."/>
            <person name="Tunlid A."/>
            <person name="Henrissat B."/>
            <person name="Grigoriev I.V."/>
            <person name="Hibbett D.S."/>
            <person name="Martin F."/>
            <person name="Nordberg H.P."/>
            <person name="Cantor M.N."/>
            <person name="Hua S.X."/>
        </authorList>
    </citation>
    <scope>NUCLEOTIDE SEQUENCE [LARGE SCALE GENOMIC DNA]</scope>
    <source>
        <strain evidence="5 6">Foug A</strain>
    </source>
</reference>
<feature type="transmembrane region" description="Helical" evidence="3">
    <location>
        <begin position="88"/>
        <end position="106"/>
    </location>
</feature>
<feature type="transmembrane region" description="Helical" evidence="3">
    <location>
        <begin position="316"/>
        <end position="334"/>
    </location>
</feature>
<gene>
    <name evidence="5" type="ORF">SCLCIDRAFT_1218518</name>
</gene>
<proteinExistence type="inferred from homology"/>
<dbReference type="InParanoid" id="A0A0C2Z9K4"/>
<comment type="subcellular location">
    <subcellularLocation>
        <location evidence="1">Membrane</location>
        <topology evidence="1">Multi-pass membrane protein</topology>
    </subcellularLocation>
</comment>
<dbReference type="InterPro" id="IPR011701">
    <property type="entry name" value="MFS"/>
</dbReference>
<dbReference type="GO" id="GO:0022857">
    <property type="term" value="F:transmembrane transporter activity"/>
    <property type="evidence" value="ECO:0007669"/>
    <property type="project" value="InterPro"/>
</dbReference>